<dbReference type="EMBL" id="JAINUF010000007">
    <property type="protein sequence ID" value="KAJ8353203.1"/>
    <property type="molecule type" value="Genomic_DNA"/>
</dbReference>
<comment type="caution">
    <text evidence="1">The sequence shown here is derived from an EMBL/GenBank/DDBJ whole genome shotgun (WGS) entry which is preliminary data.</text>
</comment>
<dbReference type="PANTHER" id="PTHR19446">
    <property type="entry name" value="REVERSE TRANSCRIPTASES"/>
    <property type="match status" value="1"/>
</dbReference>
<gene>
    <name evidence="1" type="ORF">SKAU_G00207700</name>
</gene>
<name>A0A9Q1F8Q6_SYNKA</name>
<accession>A0A9Q1F8Q6</accession>
<evidence type="ECO:0000313" key="2">
    <source>
        <dbReference type="Proteomes" id="UP001152622"/>
    </source>
</evidence>
<dbReference type="OrthoDB" id="8941124at2759"/>
<evidence type="ECO:0008006" key="3">
    <source>
        <dbReference type="Google" id="ProtNLM"/>
    </source>
</evidence>
<reference evidence="1" key="1">
    <citation type="journal article" date="2023" name="Science">
        <title>Genome structures resolve the early diversification of teleost fishes.</title>
        <authorList>
            <person name="Parey E."/>
            <person name="Louis A."/>
            <person name="Montfort J."/>
            <person name="Bouchez O."/>
            <person name="Roques C."/>
            <person name="Iampietro C."/>
            <person name="Lluch J."/>
            <person name="Castinel A."/>
            <person name="Donnadieu C."/>
            <person name="Desvignes T."/>
            <person name="Floi Bucao C."/>
            <person name="Jouanno E."/>
            <person name="Wen M."/>
            <person name="Mejri S."/>
            <person name="Dirks R."/>
            <person name="Jansen H."/>
            <person name="Henkel C."/>
            <person name="Chen W.J."/>
            <person name="Zahm M."/>
            <person name="Cabau C."/>
            <person name="Klopp C."/>
            <person name="Thompson A.W."/>
            <person name="Robinson-Rechavi M."/>
            <person name="Braasch I."/>
            <person name="Lecointre G."/>
            <person name="Bobe J."/>
            <person name="Postlethwait J.H."/>
            <person name="Berthelot C."/>
            <person name="Roest Crollius H."/>
            <person name="Guiguen Y."/>
        </authorList>
    </citation>
    <scope>NUCLEOTIDE SEQUENCE</scope>
    <source>
        <strain evidence="1">WJC10195</strain>
    </source>
</reference>
<proteinExistence type="predicted"/>
<organism evidence="1 2">
    <name type="scientific">Synaphobranchus kaupii</name>
    <name type="common">Kaup's arrowtooth eel</name>
    <dbReference type="NCBI Taxonomy" id="118154"/>
    <lineage>
        <taxon>Eukaryota</taxon>
        <taxon>Metazoa</taxon>
        <taxon>Chordata</taxon>
        <taxon>Craniata</taxon>
        <taxon>Vertebrata</taxon>
        <taxon>Euteleostomi</taxon>
        <taxon>Actinopterygii</taxon>
        <taxon>Neopterygii</taxon>
        <taxon>Teleostei</taxon>
        <taxon>Anguilliformes</taxon>
        <taxon>Synaphobranchidae</taxon>
        <taxon>Synaphobranchus</taxon>
    </lineage>
</organism>
<dbReference type="Proteomes" id="UP001152622">
    <property type="component" value="Chromosome 7"/>
</dbReference>
<sequence>MKQRSREGWMNLSELMLKALRGPVEAKLNLFGEILYEECSGRRQLRRRWRKAEEQEKEGLKALWDEIRGRLANLRRAERIRRQRKRKEKERAYILYFFMNPFQFACGLLEEQLLMISKEDLEEHIHVQYSDSARTNPLGPPGYMPKPTEPSALFDTSPPKLSEIRQVIQRSRSASAPGPNGIPYELYKNCPRVLKLLWTLMRTAWTKLIIPSEWRRAVEVFIPKDHWPIQEHRMEGKIFFSVMKNDDHLLDGKRLH</sequence>
<protein>
    <recommendedName>
        <fullName evidence="3">Reverse transcriptase</fullName>
    </recommendedName>
</protein>
<keyword evidence="2" id="KW-1185">Reference proteome</keyword>
<dbReference type="AlphaFoldDB" id="A0A9Q1F8Q6"/>
<evidence type="ECO:0000313" key="1">
    <source>
        <dbReference type="EMBL" id="KAJ8353203.1"/>
    </source>
</evidence>